<dbReference type="AlphaFoldDB" id="A0A328F9H0"/>
<evidence type="ECO:0000313" key="4">
    <source>
        <dbReference type="Proteomes" id="UP000293902"/>
    </source>
</evidence>
<dbReference type="EMBL" id="CP036313">
    <property type="protein sequence ID" value="QBH13801.1"/>
    <property type="molecule type" value="Genomic_DNA"/>
</dbReference>
<dbReference type="Pfam" id="PF06293">
    <property type="entry name" value="Kdo"/>
    <property type="match status" value="1"/>
</dbReference>
<dbReference type="InterPro" id="IPR011009">
    <property type="entry name" value="Kinase-like_dom_sf"/>
</dbReference>
<evidence type="ECO:0000313" key="2">
    <source>
        <dbReference type="EMBL" id="RAM00866.1"/>
    </source>
</evidence>
<dbReference type="RefSeq" id="WP_111958873.1">
    <property type="nucleotide sequence ID" value="NZ_CP036313.1"/>
</dbReference>
<reference evidence="2 3" key="1">
    <citation type="submission" date="2018-06" db="EMBL/GenBank/DDBJ databases">
        <title>Complete Genome Sequence of Desulfobacter hydrogenophilus (DSM3380).</title>
        <authorList>
            <person name="Marietou A."/>
            <person name="Schreiber L."/>
            <person name="Marshall I."/>
            <person name="Jorgensen B."/>
        </authorList>
    </citation>
    <scope>NUCLEOTIDE SEQUENCE [LARGE SCALE GENOMIC DNA]</scope>
    <source>
        <strain evidence="2 3">DSM 3380</strain>
    </source>
</reference>
<protein>
    <recommendedName>
        <fullName evidence="5">Protein kinase domain-containing protein</fullName>
    </recommendedName>
</protein>
<sequence length="236" mass="28027">MIDEVYSKKTFSAVVVCNKQFLSDDMLRLLDDPDAFLNNNTTHIIQNNFKSKVGIVVLDGKKLVIKRHNYKSRWHKFKRYFRPTRSSRNWYYSHFLISRGLFVPTPVAFVEKRIGGVLRGMSHFIYEYVEGITGEAYFKNNIEYPEKIEQGMDMVISLVDRIRELGIIHGDIRMSNLIFKDNRICLLDFDDMRPKRWYKPPRVKNRDVRGLKKDIFYNIPQGLQKRFLDKLDVYDG</sequence>
<evidence type="ECO:0000313" key="3">
    <source>
        <dbReference type="Proteomes" id="UP000248798"/>
    </source>
</evidence>
<keyword evidence="4" id="KW-1185">Reference proteome</keyword>
<dbReference type="Proteomes" id="UP000248798">
    <property type="component" value="Unassembled WGS sequence"/>
</dbReference>
<organism evidence="2 3">
    <name type="scientific">Desulfobacter hydrogenophilus</name>
    <dbReference type="NCBI Taxonomy" id="2291"/>
    <lineage>
        <taxon>Bacteria</taxon>
        <taxon>Pseudomonadati</taxon>
        <taxon>Thermodesulfobacteriota</taxon>
        <taxon>Desulfobacteria</taxon>
        <taxon>Desulfobacterales</taxon>
        <taxon>Desulfobacteraceae</taxon>
        <taxon>Desulfobacter</taxon>
    </lineage>
</organism>
<dbReference type="Gene3D" id="1.10.510.10">
    <property type="entry name" value="Transferase(Phosphotransferase) domain 1"/>
    <property type="match status" value="1"/>
</dbReference>
<name>A0A328F9H0_9BACT</name>
<evidence type="ECO:0008006" key="5">
    <source>
        <dbReference type="Google" id="ProtNLM"/>
    </source>
</evidence>
<dbReference type="SUPFAM" id="SSF56112">
    <property type="entry name" value="Protein kinase-like (PK-like)"/>
    <property type="match status" value="1"/>
</dbReference>
<dbReference type="OrthoDB" id="8532943at2"/>
<accession>A0A328F9H0</accession>
<evidence type="ECO:0000313" key="1">
    <source>
        <dbReference type="EMBL" id="QBH13801.1"/>
    </source>
</evidence>
<dbReference type="Proteomes" id="UP000293902">
    <property type="component" value="Chromosome"/>
</dbReference>
<reference evidence="1 4" key="2">
    <citation type="submission" date="2019-02" db="EMBL/GenBank/DDBJ databases">
        <title>Complete genome sequence of Desulfobacter hydrogenophilus AcRS1.</title>
        <authorList>
            <person name="Marietou A."/>
            <person name="Lund M.B."/>
            <person name="Marshall I.P.G."/>
            <person name="Schreiber L."/>
            <person name="Jorgensen B."/>
        </authorList>
    </citation>
    <scope>NUCLEOTIDE SEQUENCE [LARGE SCALE GENOMIC DNA]</scope>
    <source>
        <strain evidence="1 4">AcRS1</strain>
    </source>
</reference>
<gene>
    <name evidence="2" type="ORF">DO021_16785</name>
    <name evidence="1" type="ORF">EYB58_13235</name>
</gene>
<proteinExistence type="predicted"/>
<dbReference type="EMBL" id="QLNI01000037">
    <property type="protein sequence ID" value="RAM00866.1"/>
    <property type="molecule type" value="Genomic_DNA"/>
</dbReference>